<name>A0A6J6PCD4_9ZZZZ</name>
<gene>
    <name evidence="2" type="ORF">UFOPK2399_00901</name>
</gene>
<dbReference type="EMBL" id="CAEZXP010000002">
    <property type="protein sequence ID" value="CAB4694034.1"/>
    <property type="molecule type" value="Genomic_DNA"/>
</dbReference>
<feature type="region of interest" description="Disordered" evidence="1">
    <location>
        <begin position="39"/>
        <end position="96"/>
    </location>
</feature>
<evidence type="ECO:0000313" key="2">
    <source>
        <dbReference type="EMBL" id="CAB4694034.1"/>
    </source>
</evidence>
<evidence type="ECO:0000256" key="1">
    <source>
        <dbReference type="SAM" id="MobiDB-lite"/>
    </source>
</evidence>
<sequence>MVLEPPLHSSATVGYRLACPGRTELTAKQFARGRRVLLPALAATPEIPSPKSKEDPDPDDDDPPPGGAPPGAPPPAPSAPQPGVPTTGNADDDIPF</sequence>
<organism evidence="2">
    <name type="scientific">freshwater metagenome</name>
    <dbReference type="NCBI Taxonomy" id="449393"/>
    <lineage>
        <taxon>unclassified sequences</taxon>
        <taxon>metagenomes</taxon>
        <taxon>ecological metagenomes</taxon>
    </lineage>
</organism>
<proteinExistence type="predicted"/>
<protein>
    <submittedName>
        <fullName evidence="2">Unannotated protein</fullName>
    </submittedName>
</protein>
<feature type="compositionally biased region" description="Pro residues" evidence="1">
    <location>
        <begin position="64"/>
        <end position="83"/>
    </location>
</feature>
<reference evidence="2" key="1">
    <citation type="submission" date="2020-05" db="EMBL/GenBank/DDBJ databases">
        <authorList>
            <person name="Chiriac C."/>
            <person name="Salcher M."/>
            <person name="Ghai R."/>
            <person name="Kavagutti S V."/>
        </authorList>
    </citation>
    <scope>NUCLEOTIDE SEQUENCE</scope>
</reference>
<dbReference type="AlphaFoldDB" id="A0A6J6PCD4"/>
<accession>A0A6J6PCD4</accession>